<keyword evidence="5 8" id="KW-0472">Membrane</keyword>
<reference evidence="11 12" key="1">
    <citation type="submission" date="2019-06" db="EMBL/GenBank/DDBJ databases">
        <title>Whole genome shotgun sequence of Microbacterium testaceum NBRC 12675.</title>
        <authorList>
            <person name="Hosoyama A."/>
            <person name="Uohara A."/>
            <person name="Ohji S."/>
            <person name="Ichikawa N."/>
        </authorList>
    </citation>
    <scope>NUCLEOTIDE SEQUENCE [LARGE SCALE GENOMIC DNA]</scope>
    <source>
        <strain evidence="11 12">NBRC 12675</strain>
    </source>
</reference>
<comment type="subcellular location">
    <subcellularLocation>
        <location evidence="1">Cell membrane</location>
        <topology evidence="1">Multi-pass membrane protein</topology>
    </subcellularLocation>
</comment>
<feature type="region of interest" description="Disordered" evidence="7">
    <location>
        <begin position="71"/>
        <end position="102"/>
    </location>
</feature>
<keyword evidence="4 8" id="KW-1133">Transmembrane helix</keyword>
<dbReference type="PANTHER" id="PTHR30572">
    <property type="entry name" value="MEMBRANE COMPONENT OF TRANSPORTER-RELATED"/>
    <property type="match status" value="1"/>
</dbReference>
<sequence length="430" mass="43312">MKTLDLVGTAVANTFRSKTRTILTVLAIFVGAFTLTITNGLGTGINAFIDSTVSAMGASDALTVTKTSTDAAASTAPQKYDPDAISSGRQAGPPGSTSEVTALTDQDITTLAAVPGIARVVQVKSVTIDYVQAPGGDPYVARAGSLVAGQTPQLGAGAAPDDGSETLEVALPDALVVPMGFADAEAAVGATVTIAVTDPVRTQHTVEATVTGVTEEAFGSTTTLTTNAALENALSAAQNTGVPADQLDRYASASATMTADADATEVKAALTDVGYTGTTVADQLGTFEAVINGIVLVLNAFAIIALLAASFGIVNTLLMSVQERTREIGLMKAMGMGSGRVFSLFSLEAIFIGLLGSALGAVVAIGVGTAVSAQLATSLFSDLSGLQLIAFDPVSIVVTTLAVMGIAFLAGTLPAARAARADPVESLRYE</sequence>
<evidence type="ECO:0000259" key="10">
    <source>
        <dbReference type="Pfam" id="PF12704"/>
    </source>
</evidence>
<evidence type="ECO:0000256" key="1">
    <source>
        <dbReference type="ARBA" id="ARBA00004651"/>
    </source>
</evidence>
<dbReference type="InterPro" id="IPR050250">
    <property type="entry name" value="Macrolide_Exporter_MacB"/>
</dbReference>
<evidence type="ECO:0000259" key="9">
    <source>
        <dbReference type="Pfam" id="PF02687"/>
    </source>
</evidence>
<feature type="transmembrane region" description="Helical" evidence="8">
    <location>
        <begin position="21"/>
        <end position="42"/>
    </location>
</feature>
<evidence type="ECO:0000313" key="12">
    <source>
        <dbReference type="Proteomes" id="UP000319525"/>
    </source>
</evidence>
<dbReference type="InterPro" id="IPR003838">
    <property type="entry name" value="ABC3_permease_C"/>
</dbReference>
<dbReference type="GeneID" id="57143386"/>
<accession>A0A4Y3QJP7</accession>
<protein>
    <submittedName>
        <fullName evidence="11">Permease</fullName>
    </submittedName>
</protein>
<dbReference type="Pfam" id="PF12704">
    <property type="entry name" value="MacB_PCD"/>
    <property type="match status" value="1"/>
</dbReference>
<proteinExistence type="inferred from homology"/>
<evidence type="ECO:0000313" key="11">
    <source>
        <dbReference type="EMBL" id="GEB44738.1"/>
    </source>
</evidence>
<feature type="transmembrane region" description="Helical" evidence="8">
    <location>
        <begin position="296"/>
        <end position="321"/>
    </location>
</feature>
<dbReference type="EMBL" id="BJML01000001">
    <property type="protein sequence ID" value="GEB44738.1"/>
    <property type="molecule type" value="Genomic_DNA"/>
</dbReference>
<comment type="caution">
    <text evidence="11">The sequence shown here is derived from an EMBL/GenBank/DDBJ whole genome shotgun (WGS) entry which is preliminary data.</text>
</comment>
<organism evidence="11 12">
    <name type="scientific">Microbacterium testaceum</name>
    <name type="common">Aureobacterium testaceum</name>
    <name type="synonym">Brevibacterium testaceum</name>
    <dbReference type="NCBI Taxonomy" id="2033"/>
    <lineage>
        <taxon>Bacteria</taxon>
        <taxon>Bacillati</taxon>
        <taxon>Actinomycetota</taxon>
        <taxon>Actinomycetes</taxon>
        <taxon>Micrococcales</taxon>
        <taxon>Microbacteriaceae</taxon>
        <taxon>Microbacterium</taxon>
    </lineage>
</organism>
<dbReference type="OrthoDB" id="9780560at2"/>
<evidence type="ECO:0000256" key="3">
    <source>
        <dbReference type="ARBA" id="ARBA00022692"/>
    </source>
</evidence>
<evidence type="ECO:0000256" key="8">
    <source>
        <dbReference type="SAM" id="Phobius"/>
    </source>
</evidence>
<evidence type="ECO:0000256" key="4">
    <source>
        <dbReference type="ARBA" id="ARBA00022989"/>
    </source>
</evidence>
<feature type="transmembrane region" description="Helical" evidence="8">
    <location>
        <begin position="388"/>
        <end position="410"/>
    </location>
</feature>
<comment type="similarity">
    <text evidence="6">Belongs to the ABC-4 integral membrane protein family.</text>
</comment>
<dbReference type="AlphaFoldDB" id="A0A4Y3QJP7"/>
<name>A0A4Y3QJP7_MICTE</name>
<evidence type="ECO:0000256" key="5">
    <source>
        <dbReference type="ARBA" id="ARBA00023136"/>
    </source>
</evidence>
<dbReference type="PANTHER" id="PTHR30572:SF4">
    <property type="entry name" value="ABC TRANSPORTER PERMEASE YTRF"/>
    <property type="match status" value="1"/>
</dbReference>
<feature type="transmembrane region" description="Helical" evidence="8">
    <location>
        <begin position="342"/>
        <end position="368"/>
    </location>
</feature>
<keyword evidence="3 8" id="KW-0812">Transmembrane</keyword>
<evidence type="ECO:0000256" key="6">
    <source>
        <dbReference type="ARBA" id="ARBA00038076"/>
    </source>
</evidence>
<dbReference type="InterPro" id="IPR025857">
    <property type="entry name" value="MacB_PCD"/>
</dbReference>
<dbReference type="Proteomes" id="UP000319525">
    <property type="component" value="Unassembled WGS sequence"/>
</dbReference>
<evidence type="ECO:0000256" key="7">
    <source>
        <dbReference type="SAM" id="MobiDB-lite"/>
    </source>
</evidence>
<feature type="domain" description="ABC3 transporter permease C-terminal" evidence="9">
    <location>
        <begin position="300"/>
        <end position="423"/>
    </location>
</feature>
<gene>
    <name evidence="11" type="ORF">MTE01_06830</name>
</gene>
<feature type="domain" description="MacB-like periplasmic core" evidence="10">
    <location>
        <begin position="21"/>
        <end position="272"/>
    </location>
</feature>
<dbReference type="GO" id="GO:0022857">
    <property type="term" value="F:transmembrane transporter activity"/>
    <property type="evidence" value="ECO:0007669"/>
    <property type="project" value="TreeGrafter"/>
</dbReference>
<evidence type="ECO:0000256" key="2">
    <source>
        <dbReference type="ARBA" id="ARBA00022475"/>
    </source>
</evidence>
<dbReference type="GO" id="GO:0005886">
    <property type="term" value="C:plasma membrane"/>
    <property type="evidence" value="ECO:0007669"/>
    <property type="project" value="UniProtKB-SubCell"/>
</dbReference>
<keyword evidence="2" id="KW-1003">Cell membrane</keyword>
<dbReference type="RefSeq" id="WP_141375673.1">
    <property type="nucleotide sequence ID" value="NZ_BJML01000001.1"/>
</dbReference>
<dbReference type="Pfam" id="PF02687">
    <property type="entry name" value="FtsX"/>
    <property type="match status" value="1"/>
</dbReference>